<sequence length="283" mass="30104">MNNLEVRLHVGQGTAGGPLTVFPVWTDAPTLPTRYLTGAGVPVEVAERAGSPVVDQIVVTNRADRPVLLLAGELLEGGWQTRALTGSTLLAPGLPTVQQVVCVEQGRWGGSTAHTRRARRTPFTVLSAMDGDQAQHAVWDRVRGLGSVAGPSATDSLTDRLDRTDATARNLTRGLRPLAGQRGLLVGIAGRPVWTEVFDSARTLKAHWPGLLHAATVDALGRPAVRTPAAVARAFAERVERTRLLPDGPAGLGQRLHGGGRIRTTALRWTDRTVHLTAIAQEG</sequence>
<dbReference type="InterPro" id="IPR046699">
    <property type="entry name" value="ARPP-1"/>
</dbReference>
<accession>A0A1G6PDR3</accession>
<feature type="domain" description="ARG and Rhodanese-Phosphatase-superfamily-associated" evidence="1">
    <location>
        <begin position="8"/>
        <end position="278"/>
    </location>
</feature>
<proteinExistence type="predicted"/>
<name>A0A1G6PDR3_9ACTN</name>
<protein>
    <recommendedName>
        <fullName evidence="1">ARG and Rhodanese-Phosphatase-superfamily-associated domain-containing protein</fullName>
    </recommendedName>
</protein>
<evidence type="ECO:0000313" key="2">
    <source>
        <dbReference type="EMBL" id="SDC77577.1"/>
    </source>
</evidence>
<dbReference type="Pfam" id="PF20208">
    <property type="entry name" value="ARPP-1"/>
    <property type="match status" value="1"/>
</dbReference>
<dbReference type="AlphaFoldDB" id="A0A1G6PDR3"/>
<dbReference type="RefSeq" id="WP_091366153.1">
    <property type="nucleotide sequence ID" value="NZ_FMZF01000003.1"/>
</dbReference>
<dbReference type="OrthoDB" id="9796904at2"/>
<reference evidence="3" key="1">
    <citation type="submission" date="2016-10" db="EMBL/GenBank/DDBJ databases">
        <authorList>
            <person name="Varghese N."/>
            <person name="Submissions S."/>
        </authorList>
    </citation>
    <scope>NUCLEOTIDE SEQUENCE [LARGE SCALE GENOMIC DNA]</scope>
    <source>
        <strain evidence="3">DSM 45421</strain>
    </source>
</reference>
<evidence type="ECO:0000313" key="3">
    <source>
        <dbReference type="Proteomes" id="UP000199416"/>
    </source>
</evidence>
<dbReference type="EMBL" id="FMZF01000003">
    <property type="protein sequence ID" value="SDC77577.1"/>
    <property type="molecule type" value="Genomic_DNA"/>
</dbReference>
<dbReference type="STRING" id="1190417.SAMN05660690_2500"/>
<dbReference type="Proteomes" id="UP000199416">
    <property type="component" value="Unassembled WGS sequence"/>
</dbReference>
<gene>
    <name evidence="2" type="ORF">SAMN05660690_2500</name>
</gene>
<organism evidence="2 3">
    <name type="scientific">Geodermatophilus telluris</name>
    <dbReference type="NCBI Taxonomy" id="1190417"/>
    <lineage>
        <taxon>Bacteria</taxon>
        <taxon>Bacillati</taxon>
        <taxon>Actinomycetota</taxon>
        <taxon>Actinomycetes</taxon>
        <taxon>Geodermatophilales</taxon>
        <taxon>Geodermatophilaceae</taxon>
        <taxon>Geodermatophilus</taxon>
    </lineage>
</organism>
<evidence type="ECO:0000259" key="1">
    <source>
        <dbReference type="Pfam" id="PF20208"/>
    </source>
</evidence>
<keyword evidence="3" id="KW-1185">Reference proteome</keyword>